<dbReference type="Pfam" id="PF13409">
    <property type="entry name" value="GST_N_2"/>
    <property type="match status" value="1"/>
</dbReference>
<dbReference type="OrthoDB" id="2789670at2759"/>
<keyword evidence="3 8" id="KW-0808">Transferase</keyword>
<dbReference type="PROSITE" id="PS50405">
    <property type="entry name" value="GST_CTER"/>
    <property type="match status" value="1"/>
</dbReference>
<dbReference type="Pfam" id="PF00043">
    <property type="entry name" value="GST_C"/>
    <property type="match status" value="1"/>
</dbReference>
<sequence length="260" mass="30088">MAETSTRRHEPTSQAANTSTNGQVVRGDVEYDGRVVLYIIKADQTSYINYIKPLILAEELQFPHVISVIDTKEEWYYRIHPERYVPALKDQDPVTKQEVIVFESTACLQYLAERFDPQGEWSGKTAWERAQVLSWTAYQTAGLGPTAKYWLYFLKGYPNRANPEVLPKTVAKLHSNCLVQWDKLDKRLSEAGQNYVGLPDRPTVADISYFPFAMPWMFKFLGVDIADWPHIEAWSKRMLNRPAVQRILERGPRYGHDMDE</sequence>
<dbReference type="SUPFAM" id="SSF47616">
    <property type="entry name" value="GST C-terminal domain-like"/>
    <property type="match status" value="1"/>
</dbReference>
<feature type="compositionally biased region" description="Basic and acidic residues" evidence="5">
    <location>
        <begin position="1"/>
        <end position="11"/>
    </location>
</feature>
<dbReference type="RefSeq" id="XP_033654184.1">
    <property type="nucleotide sequence ID" value="XM_033802681.1"/>
</dbReference>
<evidence type="ECO:0000256" key="3">
    <source>
        <dbReference type="ARBA" id="ARBA00022679"/>
    </source>
</evidence>
<organism evidence="8 9">
    <name type="scientific">Westerdykella ornata</name>
    <dbReference type="NCBI Taxonomy" id="318751"/>
    <lineage>
        <taxon>Eukaryota</taxon>
        <taxon>Fungi</taxon>
        <taxon>Dikarya</taxon>
        <taxon>Ascomycota</taxon>
        <taxon>Pezizomycotina</taxon>
        <taxon>Dothideomycetes</taxon>
        <taxon>Pleosporomycetidae</taxon>
        <taxon>Pleosporales</taxon>
        <taxon>Sporormiaceae</taxon>
        <taxon>Westerdykella</taxon>
    </lineage>
</organism>
<dbReference type="AlphaFoldDB" id="A0A6A6JK89"/>
<dbReference type="SUPFAM" id="SSF52833">
    <property type="entry name" value="Thioredoxin-like"/>
    <property type="match status" value="1"/>
</dbReference>
<dbReference type="GeneID" id="54555856"/>
<proteinExistence type="inferred from homology"/>
<evidence type="ECO:0000256" key="4">
    <source>
        <dbReference type="ARBA" id="ARBA00047960"/>
    </source>
</evidence>
<dbReference type="PANTHER" id="PTHR44051:SF20">
    <property type="entry name" value="GLUTATHIONE TRANSFERASE 1 (EUROFUNG)"/>
    <property type="match status" value="1"/>
</dbReference>
<comment type="similarity">
    <text evidence="1">Belongs to the GST superfamily.</text>
</comment>
<keyword evidence="9" id="KW-1185">Reference proteome</keyword>
<feature type="domain" description="GST C-terminal" evidence="7">
    <location>
        <begin position="125"/>
        <end position="260"/>
    </location>
</feature>
<feature type="region of interest" description="Disordered" evidence="5">
    <location>
        <begin position="1"/>
        <end position="21"/>
    </location>
</feature>
<gene>
    <name evidence="8" type="ORF">EI97DRAFT_500887</name>
</gene>
<dbReference type="Proteomes" id="UP000800097">
    <property type="component" value="Unassembled WGS sequence"/>
</dbReference>
<dbReference type="InterPro" id="IPR036282">
    <property type="entry name" value="Glutathione-S-Trfase_C_sf"/>
</dbReference>
<dbReference type="EC" id="2.5.1.18" evidence="2"/>
<evidence type="ECO:0000313" key="8">
    <source>
        <dbReference type="EMBL" id="KAF2276645.1"/>
    </source>
</evidence>
<dbReference type="InterPro" id="IPR040079">
    <property type="entry name" value="Glutathione_S-Trfase"/>
</dbReference>
<dbReference type="PROSITE" id="PS50404">
    <property type="entry name" value="GST_NTER"/>
    <property type="match status" value="1"/>
</dbReference>
<dbReference type="Gene3D" id="1.20.1050.130">
    <property type="match status" value="1"/>
</dbReference>
<comment type="catalytic activity">
    <reaction evidence="4">
        <text>RX + glutathione = an S-substituted glutathione + a halide anion + H(+)</text>
        <dbReference type="Rhea" id="RHEA:16437"/>
        <dbReference type="ChEBI" id="CHEBI:15378"/>
        <dbReference type="ChEBI" id="CHEBI:16042"/>
        <dbReference type="ChEBI" id="CHEBI:17792"/>
        <dbReference type="ChEBI" id="CHEBI:57925"/>
        <dbReference type="ChEBI" id="CHEBI:90779"/>
        <dbReference type="EC" id="2.5.1.18"/>
    </reaction>
</comment>
<dbReference type="InterPro" id="IPR004046">
    <property type="entry name" value="GST_C"/>
</dbReference>
<reference evidence="8" key="1">
    <citation type="journal article" date="2020" name="Stud. Mycol.">
        <title>101 Dothideomycetes genomes: a test case for predicting lifestyles and emergence of pathogens.</title>
        <authorList>
            <person name="Haridas S."/>
            <person name="Albert R."/>
            <person name="Binder M."/>
            <person name="Bloem J."/>
            <person name="Labutti K."/>
            <person name="Salamov A."/>
            <person name="Andreopoulos B."/>
            <person name="Baker S."/>
            <person name="Barry K."/>
            <person name="Bills G."/>
            <person name="Bluhm B."/>
            <person name="Cannon C."/>
            <person name="Castanera R."/>
            <person name="Culley D."/>
            <person name="Daum C."/>
            <person name="Ezra D."/>
            <person name="Gonzalez J."/>
            <person name="Henrissat B."/>
            <person name="Kuo A."/>
            <person name="Liang C."/>
            <person name="Lipzen A."/>
            <person name="Lutzoni F."/>
            <person name="Magnuson J."/>
            <person name="Mondo S."/>
            <person name="Nolan M."/>
            <person name="Ohm R."/>
            <person name="Pangilinan J."/>
            <person name="Park H.-J."/>
            <person name="Ramirez L."/>
            <person name="Alfaro M."/>
            <person name="Sun H."/>
            <person name="Tritt A."/>
            <person name="Yoshinaga Y."/>
            <person name="Zwiers L.-H."/>
            <person name="Turgeon B."/>
            <person name="Goodwin S."/>
            <person name="Spatafora J."/>
            <person name="Crous P."/>
            <person name="Grigoriev I."/>
        </authorList>
    </citation>
    <scope>NUCLEOTIDE SEQUENCE</scope>
    <source>
        <strain evidence="8">CBS 379.55</strain>
    </source>
</reference>
<name>A0A6A6JK89_WESOR</name>
<feature type="compositionally biased region" description="Polar residues" evidence="5">
    <location>
        <begin position="12"/>
        <end position="21"/>
    </location>
</feature>
<evidence type="ECO:0000256" key="1">
    <source>
        <dbReference type="ARBA" id="ARBA00007409"/>
    </source>
</evidence>
<feature type="domain" description="GST N-terminal" evidence="6">
    <location>
        <begin position="37"/>
        <end position="119"/>
    </location>
</feature>
<accession>A0A6A6JK89</accession>
<evidence type="ECO:0000259" key="7">
    <source>
        <dbReference type="PROSITE" id="PS50405"/>
    </source>
</evidence>
<dbReference type="SFLD" id="SFLDG00358">
    <property type="entry name" value="Main_(cytGST)"/>
    <property type="match status" value="1"/>
</dbReference>
<dbReference type="GO" id="GO:0004364">
    <property type="term" value="F:glutathione transferase activity"/>
    <property type="evidence" value="ECO:0007669"/>
    <property type="project" value="UniProtKB-EC"/>
</dbReference>
<dbReference type="PANTHER" id="PTHR44051">
    <property type="entry name" value="GLUTATHIONE S-TRANSFERASE-RELATED"/>
    <property type="match status" value="1"/>
</dbReference>
<evidence type="ECO:0000256" key="2">
    <source>
        <dbReference type="ARBA" id="ARBA00012452"/>
    </source>
</evidence>
<dbReference type="InterPro" id="IPR010987">
    <property type="entry name" value="Glutathione-S-Trfase_C-like"/>
</dbReference>
<protein>
    <recommendedName>
        <fullName evidence="2">glutathione transferase</fullName>
        <ecNumber evidence="2">2.5.1.18</ecNumber>
    </recommendedName>
</protein>
<evidence type="ECO:0000313" key="9">
    <source>
        <dbReference type="Proteomes" id="UP000800097"/>
    </source>
</evidence>
<dbReference type="SFLD" id="SFLDS00019">
    <property type="entry name" value="Glutathione_Transferase_(cytos"/>
    <property type="match status" value="1"/>
</dbReference>
<evidence type="ECO:0000259" key="6">
    <source>
        <dbReference type="PROSITE" id="PS50404"/>
    </source>
</evidence>
<dbReference type="EMBL" id="ML986492">
    <property type="protein sequence ID" value="KAF2276645.1"/>
    <property type="molecule type" value="Genomic_DNA"/>
</dbReference>
<evidence type="ECO:0000256" key="5">
    <source>
        <dbReference type="SAM" id="MobiDB-lite"/>
    </source>
</evidence>
<dbReference type="InterPro" id="IPR036249">
    <property type="entry name" value="Thioredoxin-like_sf"/>
</dbReference>
<dbReference type="InterPro" id="IPR004045">
    <property type="entry name" value="Glutathione_S-Trfase_N"/>
</dbReference>